<dbReference type="EMBL" id="MU155381">
    <property type="protein sequence ID" value="KAF9474392.1"/>
    <property type="molecule type" value="Genomic_DNA"/>
</dbReference>
<evidence type="ECO:0000313" key="1">
    <source>
        <dbReference type="EMBL" id="KAF9474392.1"/>
    </source>
</evidence>
<gene>
    <name evidence="1" type="ORF">BDN70DRAFT_898987</name>
</gene>
<reference evidence="1" key="1">
    <citation type="submission" date="2020-11" db="EMBL/GenBank/DDBJ databases">
        <authorList>
            <consortium name="DOE Joint Genome Institute"/>
            <person name="Ahrendt S."/>
            <person name="Riley R."/>
            <person name="Andreopoulos W."/>
            <person name="Labutti K."/>
            <person name="Pangilinan J."/>
            <person name="Ruiz-Duenas F.J."/>
            <person name="Barrasa J.M."/>
            <person name="Sanchez-Garcia M."/>
            <person name="Camarero S."/>
            <person name="Miyauchi S."/>
            <person name="Serrano A."/>
            <person name="Linde D."/>
            <person name="Babiker R."/>
            <person name="Drula E."/>
            <person name="Ayuso-Fernandez I."/>
            <person name="Pacheco R."/>
            <person name="Padilla G."/>
            <person name="Ferreira P."/>
            <person name="Barriuso J."/>
            <person name="Kellner H."/>
            <person name="Castanera R."/>
            <person name="Alfaro M."/>
            <person name="Ramirez L."/>
            <person name="Pisabarro A.G."/>
            <person name="Kuo A."/>
            <person name="Tritt A."/>
            <person name="Lipzen A."/>
            <person name="He G."/>
            <person name="Yan M."/>
            <person name="Ng V."/>
            <person name="Cullen D."/>
            <person name="Martin F."/>
            <person name="Rosso M.-N."/>
            <person name="Henrissat B."/>
            <person name="Hibbett D."/>
            <person name="Martinez A.T."/>
            <person name="Grigoriev I.V."/>
        </authorList>
    </citation>
    <scope>NUCLEOTIDE SEQUENCE</scope>
    <source>
        <strain evidence="1">CIRM-BRFM 674</strain>
    </source>
</reference>
<organism evidence="1 2">
    <name type="scientific">Pholiota conissans</name>
    <dbReference type="NCBI Taxonomy" id="109636"/>
    <lineage>
        <taxon>Eukaryota</taxon>
        <taxon>Fungi</taxon>
        <taxon>Dikarya</taxon>
        <taxon>Basidiomycota</taxon>
        <taxon>Agaricomycotina</taxon>
        <taxon>Agaricomycetes</taxon>
        <taxon>Agaricomycetidae</taxon>
        <taxon>Agaricales</taxon>
        <taxon>Agaricineae</taxon>
        <taxon>Strophariaceae</taxon>
        <taxon>Pholiota</taxon>
    </lineage>
</organism>
<accession>A0A9P5YR97</accession>
<protein>
    <submittedName>
        <fullName evidence="1">Uncharacterized protein</fullName>
    </submittedName>
</protein>
<sequence length="109" mass="12623">MCAIEVELNTQGKMVQGLSSQYTWVWKHTISAPCQNIAQLRKRMPVGVTLVWGARNQDVRRWAHARKARGKEILSDFSVIRKRMIIKGDQDVFRAESQENAESKFDKFD</sequence>
<name>A0A9P5YR97_9AGAR</name>
<dbReference type="Proteomes" id="UP000807469">
    <property type="component" value="Unassembled WGS sequence"/>
</dbReference>
<keyword evidence="2" id="KW-1185">Reference proteome</keyword>
<comment type="caution">
    <text evidence="1">The sequence shown here is derived from an EMBL/GenBank/DDBJ whole genome shotgun (WGS) entry which is preliminary data.</text>
</comment>
<dbReference type="AlphaFoldDB" id="A0A9P5YR97"/>
<proteinExistence type="predicted"/>
<evidence type="ECO:0000313" key="2">
    <source>
        <dbReference type="Proteomes" id="UP000807469"/>
    </source>
</evidence>